<dbReference type="Gene3D" id="3.30.420.40">
    <property type="match status" value="2"/>
</dbReference>
<dbReference type="RefSeq" id="WP_157413534.1">
    <property type="nucleotide sequence ID" value="NZ_BAAAMK010000002.1"/>
</dbReference>
<evidence type="ECO:0000256" key="1">
    <source>
        <dbReference type="ARBA" id="ARBA00006479"/>
    </source>
</evidence>
<name>A0ABP5BIX2_9MICO</name>
<dbReference type="Proteomes" id="UP001499954">
    <property type="component" value="Unassembled WGS sequence"/>
</dbReference>
<dbReference type="PANTHER" id="PTHR18964:SF149">
    <property type="entry name" value="BIFUNCTIONAL UDP-N-ACETYLGLUCOSAMINE 2-EPIMERASE_N-ACETYLMANNOSAMINE KINASE"/>
    <property type="match status" value="1"/>
</dbReference>
<proteinExistence type="inferred from homology"/>
<comment type="caution">
    <text evidence="2">The sequence shown here is derived from an EMBL/GenBank/DDBJ whole genome shotgun (WGS) entry which is preliminary data.</text>
</comment>
<dbReference type="InterPro" id="IPR043129">
    <property type="entry name" value="ATPase_NBD"/>
</dbReference>
<reference evidence="3" key="1">
    <citation type="journal article" date="2019" name="Int. J. Syst. Evol. Microbiol.">
        <title>The Global Catalogue of Microorganisms (GCM) 10K type strain sequencing project: providing services to taxonomists for standard genome sequencing and annotation.</title>
        <authorList>
            <consortium name="The Broad Institute Genomics Platform"/>
            <consortium name="The Broad Institute Genome Sequencing Center for Infectious Disease"/>
            <person name="Wu L."/>
            <person name="Ma J."/>
        </authorList>
    </citation>
    <scope>NUCLEOTIDE SEQUENCE [LARGE SCALE GENOMIC DNA]</scope>
    <source>
        <strain evidence="3">JCM 13584</strain>
    </source>
</reference>
<dbReference type="PANTHER" id="PTHR18964">
    <property type="entry name" value="ROK (REPRESSOR, ORF, KINASE) FAMILY"/>
    <property type="match status" value="1"/>
</dbReference>
<dbReference type="Pfam" id="PF00480">
    <property type="entry name" value="ROK"/>
    <property type="match status" value="1"/>
</dbReference>
<accession>A0ABP5BIX2</accession>
<keyword evidence="3" id="KW-1185">Reference proteome</keyword>
<dbReference type="InterPro" id="IPR000600">
    <property type="entry name" value="ROK"/>
</dbReference>
<sequence length="330" mass="32950">MTADELSPALGPGAAVLAFDVGGTDTKSALIDRAGRVLGLRRTATPIDPADPAASVVGSLTDLARVHLAERPDLEPVAVGLSVPGIVDEADGIGVFASNFGWRDAPIRALGERALGLPVAFGHDVRAAGDAERRLGAARGYDDVIVLAIGTGIAGSILLGGRPLVGGGFAGEIGHSLADPHGERCACGAIGCLETIASAGAIARRYTAASGVAVDGARAVLAAAAAGDAVAAGVWNDALDALADSLARLTATIAPQAVVIGGGLSQAGAALFGPLRERLDARLSFHRRPELVRAELGDDAGLLGTALAARDLADRGTDRPADRPADGGRS</sequence>
<dbReference type="EMBL" id="BAAAMK010000002">
    <property type="protein sequence ID" value="GAA1946305.1"/>
    <property type="molecule type" value="Genomic_DNA"/>
</dbReference>
<comment type="similarity">
    <text evidence="1">Belongs to the ROK (NagC/XylR) family.</text>
</comment>
<evidence type="ECO:0000313" key="2">
    <source>
        <dbReference type="EMBL" id="GAA1946305.1"/>
    </source>
</evidence>
<protein>
    <submittedName>
        <fullName evidence="2">ROK family protein</fullName>
    </submittedName>
</protein>
<dbReference type="SUPFAM" id="SSF53067">
    <property type="entry name" value="Actin-like ATPase domain"/>
    <property type="match status" value="1"/>
</dbReference>
<gene>
    <name evidence="2" type="ORF">GCM10009717_10770</name>
</gene>
<organism evidence="2 3">
    <name type="scientific">Agromyces allii</name>
    <dbReference type="NCBI Taxonomy" id="393607"/>
    <lineage>
        <taxon>Bacteria</taxon>
        <taxon>Bacillati</taxon>
        <taxon>Actinomycetota</taxon>
        <taxon>Actinomycetes</taxon>
        <taxon>Micrococcales</taxon>
        <taxon>Microbacteriaceae</taxon>
        <taxon>Agromyces</taxon>
    </lineage>
</organism>
<evidence type="ECO:0000313" key="3">
    <source>
        <dbReference type="Proteomes" id="UP001499954"/>
    </source>
</evidence>